<feature type="domain" description="Aminotransferase class I/classII large" evidence="6">
    <location>
        <begin position="47"/>
        <end position="407"/>
    </location>
</feature>
<name>A0A1L9SFQ3_9EURO</name>
<protein>
    <recommendedName>
        <fullName evidence="6">Aminotransferase class I/classII large domain-containing protein</fullName>
    </recommendedName>
</protein>
<comment type="cofactor">
    <cofactor evidence="1">
        <name>pyridoxal 5'-phosphate</name>
        <dbReference type="ChEBI" id="CHEBI:597326"/>
    </cofactor>
</comment>
<dbReference type="PANTHER" id="PTHR43795:SF32">
    <property type="entry name" value="AMINOTRANSFERASE GLII-RELATED"/>
    <property type="match status" value="1"/>
</dbReference>
<dbReference type="Gene3D" id="3.90.1150.10">
    <property type="entry name" value="Aspartate Aminotransferase, domain 1"/>
    <property type="match status" value="1"/>
</dbReference>
<dbReference type="PRINTS" id="PR00753">
    <property type="entry name" value="ACCSYNTHASE"/>
</dbReference>
<dbReference type="STRING" id="1073090.A0A1L9SFQ3"/>
<evidence type="ECO:0000256" key="1">
    <source>
        <dbReference type="ARBA" id="ARBA00001933"/>
    </source>
</evidence>
<dbReference type="AlphaFoldDB" id="A0A1L9SFQ3"/>
<proteinExistence type="inferred from homology"/>
<dbReference type="GO" id="GO:0008483">
    <property type="term" value="F:transaminase activity"/>
    <property type="evidence" value="ECO:0007669"/>
    <property type="project" value="UniProtKB-KW"/>
</dbReference>
<dbReference type="CDD" id="cd00609">
    <property type="entry name" value="AAT_like"/>
    <property type="match status" value="1"/>
</dbReference>
<dbReference type="InterPro" id="IPR015424">
    <property type="entry name" value="PyrdxlP-dep_Trfase"/>
</dbReference>
<dbReference type="Gene3D" id="3.40.640.10">
    <property type="entry name" value="Type I PLP-dependent aspartate aminotransferase-like (Major domain)"/>
    <property type="match status" value="1"/>
</dbReference>
<evidence type="ECO:0000313" key="8">
    <source>
        <dbReference type="Proteomes" id="UP000184188"/>
    </source>
</evidence>
<dbReference type="OrthoDB" id="1077582at2759"/>
<dbReference type="GO" id="GO:0006520">
    <property type="term" value="P:amino acid metabolic process"/>
    <property type="evidence" value="ECO:0007669"/>
    <property type="project" value="TreeGrafter"/>
</dbReference>
<organism evidence="7 8">
    <name type="scientific">Penicilliopsis zonata CBS 506.65</name>
    <dbReference type="NCBI Taxonomy" id="1073090"/>
    <lineage>
        <taxon>Eukaryota</taxon>
        <taxon>Fungi</taxon>
        <taxon>Dikarya</taxon>
        <taxon>Ascomycota</taxon>
        <taxon>Pezizomycotina</taxon>
        <taxon>Eurotiomycetes</taxon>
        <taxon>Eurotiomycetidae</taxon>
        <taxon>Eurotiales</taxon>
        <taxon>Aspergillaceae</taxon>
        <taxon>Penicilliopsis</taxon>
    </lineage>
</organism>
<dbReference type="GeneID" id="34615978"/>
<dbReference type="InterPro" id="IPR050478">
    <property type="entry name" value="Ethylene_sulfur-biosynth"/>
</dbReference>
<evidence type="ECO:0000313" key="7">
    <source>
        <dbReference type="EMBL" id="OJJ45948.1"/>
    </source>
</evidence>
<reference evidence="8" key="1">
    <citation type="journal article" date="2017" name="Genome Biol.">
        <title>Comparative genomics reveals high biological diversity and specific adaptations in the industrially and medically important fungal genus Aspergillus.</title>
        <authorList>
            <person name="de Vries R.P."/>
            <person name="Riley R."/>
            <person name="Wiebenga A."/>
            <person name="Aguilar-Osorio G."/>
            <person name="Amillis S."/>
            <person name="Uchima C.A."/>
            <person name="Anderluh G."/>
            <person name="Asadollahi M."/>
            <person name="Askin M."/>
            <person name="Barry K."/>
            <person name="Battaglia E."/>
            <person name="Bayram O."/>
            <person name="Benocci T."/>
            <person name="Braus-Stromeyer S.A."/>
            <person name="Caldana C."/>
            <person name="Canovas D."/>
            <person name="Cerqueira G.C."/>
            <person name="Chen F."/>
            <person name="Chen W."/>
            <person name="Choi C."/>
            <person name="Clum A."/>
            <person name="Dos Santos R.A."/>
            <person name="Damasio A.R."/>
            <person name="Diallinas G."/>
            <person name="Emri T."/>
            <person name="Fekete E."/>
            <person name="Flipphi M."/>
            <person name="Freyberg S."/>
            <person name="Gallo A."/>
            <person name="Gournas C."/>
            <person name="Habgood R."/>
            <person name="Hainaut M."/>
            <person name="Harispe M.L."/>
            <person name="Henrissat B."/>
            <person name="Hilden K.S."/>
            <person name="Hope R."/>
            <person name="Hossain A."/>
            <person name="Karabika E."/>
            <person name="Karaffa L."/>
            <person name="Karanyi Z."/>
            <person name="Krasevec N."/>
            <person name="Kuo A."/>
            <person name="Kusch H."/>
            <person name="LaButti K."/>
            <person name="Lagendijk E.L."/>
            <person name="Lapidus A."/>
            <person name="Levasseur A."/>
            <person name="Lindquist E."/>
            <person name="Lipzen A."/>
            <person name="Logrieco A.F."/>
            <person name="MacCabe A."/>
            <person name="Maekelae M.R."/>
            <person name="Malavazi I."/>
            <person name="Melin P."/>
            <person name="Meyer V."/>
            <person name="Mielnichuk N."/>
            <person name="Miskei M."/>
            <person name="Molnar A.P."/>
            <person name="Mule G."/>
            <person name="Ngan C.Y."/>
            <person name="Orejas M."/>
            <person name="Orosz E."/>
            <person name="Ouedraogo J.P."/>
            <person name="Overkamp K.M."/>
            <person name="Park H.-S."/>
            <person name="Perrone G."/>
            <person name="Piumi F."/>
            <person name="Punt P.J."/>
            <person name="Ram A.F."/>
            <person name="Ramon A."/>
            <person name="Rauscher S."/>
            <person name="Record E."/>
            <person name="Riano-Pachon D.M."/>
            <person name="Robert V."/>
            <person name="Roehrig J."/>
            <person name="Ruller R."/>
            <person name="Salamov A."/>
            <person name="Salih N.S."/>
            <person name="Samson R.A."/>
            <person name="Sandor E."/>
            <person name="Sanguinetti M."/>
            <person name="Schuetze T."/>
            <person name="Sepcic K."/>
            <person name="Shelest E."/>
            <person name="Sherlock G."/>
            <person name="Sophianopoulou V."/>
            <person name="Squina F.M."/>
            <person name="Sun H."/>
            <person name="Susca A."/>
            <person name="Todd R.B."/>
            <person name="Tsang A."/>
            <person name="Unkles S.E."/>
            <person name="van de Wiele N."/>
            <person name="van Rossen-Uffink D."/>
            <person name="Oliveira J.V."/>
            <person name="Vesth T.C."/>
            <person name="Visser J."/>
            <person name="Yu J.-H."/>
            <person name="Zhou M."/>
            <person name="Andersen M.R."/>
            <person name="Archer D.B."/>
            <person name="Baker S.E."/>
            <person name="Benoit I."/>
            <person name="Brakhage A.A."/>
            <person name="Braus G.H."/>
            <person name="Fischer R."/>
            <person name="Frisvad J.C."/>
            <person name="Goldman G.H."/>
            <person name="Houbraken J."/>
            <person name="Oakley B."/>
            <person name="Pocsi I."/>
            <person name="Scazzocchio C."/>
            <person name="Seiboth B."/>
            <person name="vanKuyk P.A."/>
            <person name="Wortman J."/>
            <person name="Dyer P.S."/>
            <person name="Grigoriev I.V."/>
        </authorList>
    </citation>
    <scope>NUCLEOTIDE SEQUENCE [LARGE SCALE GENOMIC DNA]</scope>
    <source>
        <strain evidence="8">CBS 506.65</strain>
    </source>
</reference>
<dbReference type="SUPFAM" id="SSF53383">
    <property type="entry name" value="PLP-dependent transferases"/>
    <property type="match status" value="1"/>
</dbReference>
<keyword evidence="5" id="KW-0663">Pyridoxal phosphate</keyword>
<dbReference type="VEuPathDB" id="FungiDB:ASPZODRAFT_68501"/>
<evidence type="ECO:0000256" key="5">
    <source>
        <dbReference type="ARBA" id="ARBA00022898"/>
    </source>
</evidence>
<evidence type="ECO:0000256" key="3">
    <source>
        <dbReference type="ARBA" id="ARBA00022576"/>
    </source>
</evidence>
<comment type="similarity">
    <text evidence="2">Belongs to the class-I pyridoxal-phosphate-dependent aminotransferase family.</text>
</comment>
<dbReference type="RefSeq" id="XP_022580458.1">
    <property type="nucleotide sequence ID" value="XM_022729514.1"/>
</dbReference>
<sequence>MLSTRATENMTWFKSQFARQIGHASSTTLPAIDMTIAENWLVRGEMIAAAKDAVARELSAEHLSYSSGLGGSAPVLEAAAGFFNRFFAPRVPVLPDHIVTGAGCSGILDSLLYSLCGEGEGVLVEAPFWGSFSAYGVLRNNVHLVPVYTSSDNMIEAYQNALRSSPYPIKAALFCNPQNPRGQLYPAEEIKALLHFCKTEKLHLISDEIYALSQFEFGDHDSQRNTMLVEPPTFSFVSVLSIDVEEADRARIHVITSVSKDLGSSGLRMGFLVTQANAALRFAMSIYNNAKVSNMTALVVARLFSDNDTLDCILRQSRESLRAAADLVVAFMLKHHIPCYRPIAGVYIWARLGGNTATRESETALQQRLVDAGVRVGPGWEYAEREAGWFRVSFALPRAQLLEGLKRMEGLLDYSI</sequence>
<dbReference type="InterPro" id="IPR015421">
    <property type="entry name" value="PyrdxlP-dep_Trfase_major"/>
</dbReference>
<dbReference type="GO" id="GO:0030170">
    <property type="term" value="F:pyridoxal phosphate binding"/>
    <property type="evidence" value="ECO:0007669"/>
    <property type="project" value="InterPro"/>
</dbReference>
<evidence type="ECO:0000256" key="2">
    <source>
        <dbReference type="ARBA" id="ARBA00007441"/>
    </source>
</evidence>
<keyword evidence="4" id="KW-0808">Transferase</keyword>
<gene>
    <name evidence="7" type="ORF">ASPZODRAFT_68501</name>
</gene>
<dbReference type="EMBL" id="KV878344">
    <property type="protein sequence ID" value="OJJ45948.1"/>
    <property type="molecule type" value="Genomic_DNA"/>
</dbReference>
<keyword evidence="8" id="KW-1185">Reference proteome</keyword>
<dbReference type="Pfam" id="PF00155">
    <property type="entry name" value="Aminotran_1_2"/>
    <property type="match status" value="1"/>
</dbReference>
<dbReference type="InterPro" id="IPR004839">
    <property type="entry name" value="Aminotransferase_I/II_large"/>
</dbReference>
<accession>A0A1L9SFQ3</accession>
<dbReference type="PANTHER" id="PTHR43795">
    <property type="entry name" value="BIFUNCTIONAL ASPARTATE AMINOTRANSFERASE AND GLUTAMATE/ASPARTATE-PREPHENATE AMINOTRANSFERASE-RELATED"/>
    <property type="match status" value="1"/>
</dbReference>
<evidence type="ECO:0000259" key="6">
    <source>
        <dbReference type="Pfam" id="PF00155"/>
    </source>
</evidence>
<dbReference type="Proteomes" id="UP000184188">
    <property type="component" value="Unassembled WGS sequence"/>
</dbReference>
<keyword evidence="3" id="KW-0032">Aminotransferase</keyword>
<evidence type="ECO:0000256" key="4">
    <source>
        <dbReference type="ARBA" id="ARBA00022679"/>
    </source>
</evidence>
<dbReference type="InterPro" id="IPR015422">
    <property type="entry name" value="PyrdxlP-dep_Trfase_small"/>
</dbReference>